<dbReference type="Pfam" id="PF00583">
    <property type="entry name" value="Acetyltransf_1"/>
    <property type="match status" value="1"/>
</dbReference>
<dbReference type="SUPFAM" id="SSF55729">
    <property type="entry name" value="Acyl-CoA N-acyltransferases (Nat)"/>
    <property type="match status" value="1"/>
</dbReference>
<keyword evidence="2" id="KW-0808">Transferase</keyword>
<dbReference type="Proteomes" id="UP000051638">
    <property type="component" value="Unassembled WGS sequence"/>
</dbReference>
<dbReference type="OrthoDB" id="9796381at2"/>
<proteinExistence type="predicted"/>
<dbReference type="Gene3D" id="3.40.630.30">
    <property type="match status" value="1"/>
</dbReference>
<keyword evidence="3" id="KW-1185">Reference proteome</keyword>
<protein>
    <submittedName>
        <fullName evidence="2">GCN5-like N-acetyltransferase</fullName>
    </submittedName>
</protein>
<accession>A0A0R2CTD8</accession>
<dbReference type="PROSITE" id="PS51186">
    <property type="entry name" value="GNAT"/>
    <property type="match status" value="1"/>
</dbReference>
<dbReference type="PATRIC" id="fig|1423796.3.peg.206"/>
<dbReference type="GO" id="GO:0016747">
    <property type="term" value="F:acyltransferase activity, transferring groups other than amino-acyl groups"/>
    <property type="evidence" value="ECO:0007669"/>
    <property type="project" value="InterPro"/>
</dbReference>
<evidence type="ECO:0000259" key="1">
    <source>
        <dbReference type="PROSITE" id="PS51186"/>
    </source>
</evidence>
<dbReference type="EMBL" id="AYYI01000087">
    <property type="protein sequence ID" value="KRM94634.1"/>
    <property type="molecule type" value="Genomic_DNA"/>
</dbReference>
<dbReference type="InterPro" id="IPR000182">
    <property type="entry name" value="GNAT_dom"/>
</dbReference>
<dbReference type="STRING" id="1423796.FC24_GL000197"/>
<feature type="domain" description="N-acetyltransferase" evidence="1">
    <location>
        <begin position="4"/>
        <end position="174"/>
    </location>
</feature>
<dbReference type="InterPro" id="IPR016181">
    <property type="entry name" value="Acyl_CoA_acyltransferase"/>
</dbReference>
<evidence type="ECO:0000313" key="3">
    <source>
        <dbReference type="Proteomes" id="UP000051638"/>
    </source>
</evidence>
<name>A0A0R2CTD8_9LACO</name>
<dbReference type="RefSeq" id="WP_057874647.1">
    <property type="nucleotide sequence ID" value="NZ_AYYI01000087.1"/>
</dbReference>
<evidence type="ECO:0000313" key="2">
    <source>
        <dbReference type="EMBL" id="KRM94634.1"/>
    </source>
</evidence>
<comment type="caution">
    <text evidence="2">The sequence shown here is derived from an EMBL/GenBank/DDBJ whole genome shotgun (WGS) entry which is preliminary data.</text>
</comment>
<organism evidence="2 3">
    <name type="scientific">Loigolactobacillus rennini DSM 20253</name>
    <dbReference type="NCBI Taxonomy" id="1423796"/>
    <lineage>
        <taxon>Bacteria</taxon>
        <taxon>Bacillati</taxon>
        <taxon>Bacillota</taxon>
        <taxon>Bacilli</taxon>
        <taxon>Lactobacillales</taxon>
        <taxon>Lactobacillaceae</taxon>
        <taxon>Loigolactobacillus</taxon>
    </lineage>
</organism>
<reference evidence="2 3" key="1">
    <citation type="journal article" date="2015" name="Genome Announc.">
        <title>Expanding the biotechnology potential of lactobacilli through comparative genomics of 213 strains and associated genera.</title>
        <authorList>
            <person name="Sun Z."/>
            <person name="Harris H.M."/>
            <person name="McCann A."/>
            <person name="Guo C."/>
            <person name="Argimon S."/>
            <person name="Zhang W."/>
            <person name="Yang X."/>
            <person name="Jeffery I.B."/>
            <person name="Cooney J.C."/>
            <person name="Kagawa T.F."/>
            <person name="Liu W."/>
            <person name="Song Y."/>
            <person name="Salvetti E."/>
            <person name="Wrobel A."/>
            <person name="Rasinkangas P."/>
            <person name="Parkhill J."/>
            <person name="Rea M.C."/>
            <person name="O'Sullivan O."/>
            <person name="Ritari J."/>
            <person name="Douillard F.P."/>
            <person name="Paul Ross R."/>
            <person name="Yang R."/>
            <person name="Briner A.E."/>
            <person name="Felis G.E."/>
            <person name="de Vos W.M."/>
            <person name="Barrangou R."/>
            <person name="Klaenhammer T.R."/>
            <person name="Caufield P.W."/>
            <person name="Cui Y."/>
            <person name="Zhang H."/>
            <person name="O'Toole P.W."/>
        </authorList>
    </citation>
    <scope>NUCLEOTIDE SEQUENCE [LARGE SCALE GENOMIC DNA]</scope>
    <source>
        <strain evidence="2 3">DSM 20253</strain>
    </source>
</reference>
<dbReference type="AlphaFoldDB" id="A0A0R2CTD8"/>
<gene>
    <name evidence="2" type="ORF">FC24_GL000197</name>
</gene>
<sequence length="175" mass="19801">MTVTYLRKTTPADLAAVMTIINGAKAYLHQQHVDQWQHGYPAESDFKADIAAGLNYVLVRDGEIVGTATLLQGTDPNYQVIERGNWRGTPDAKYTSVHRIAMASGYRGQHLSNVLLTNLLTLSRQLGYADVRIDTHPQNLGMQHVIKQNGFQYQGIIYMHEPKEERYAYQLLLEK</sequence>